<protein>
    <submittedName>
        <fullName evidence="1">Phage protein</fullName>
    </submittedName>
</protein>
<dbReference type="Pfam" id="PF04883">
    <property type="entry name" value="HK97-gp10_like"/>
    <property type="match status" value="1"/>
</dbReference>
<dbReference type="RefSeq" id="WP_061459893.1">
    <property type="nucleotide sequence ID" value="NZ_KQ970571.1"/>
</dbReference>
<name>A0A139R3H9_9STRE</name>
<organism evidence="1 2">
    <name type="scientific">Streptococcus gallolyticus</name>
    <dbReference type="NCBI Taxonomy" id="315405"/>
    <lineage>
        <taxon>Bacteria</taxon>
        <taxon>Bacillati</taxon>
        <taxon>Bacillota</taxon>
        <taxon>Bacilli</taxon>
        <taxon>Lactobacillales</taxon>
        <taxon>Streptococcaceae</taxon>
        <taxon>Streptococcus</taxon>
    </lineage>
</organism>
<proteinExistence type="predicted"/>
<gene>
    <name evidence="1" type="ORF">SGADD03_00825</name>
</gene>
<evidence type="ECO:0000313" key="2">
    <source>
        <dbReference type="Proteomes" id="UP000071927"/>
    </source>
</evidence>
<dbReference type="PATRIC" id="fig|315405.12.peg.981"/>
<dbReference type="Proteomes" id="UP000071927">
    <property type="component" value="Unassembled WGS sequence"/>
</dbReference>
<dbReference type="InterPro" id="IPR010064">
    <property type="entry name" value="HK97-gp10_tail"/>
</dbReference>
<evidence type="ECO:0000313" key="1">
    <source>
        <dbReference type="EMBL" id="KXU09420.1"/>
    </source>
</evidence>
<dbReference type="EMBL" id="LQXV01000149">
    <property type="protein sequence ID" value="KXU09420.1"/>
    <property type="molecule type" value="Genomic_DNA"/>
</dbReference>
<reference evidence="1 2" key="1">
    <citation type="submission" date="2016-01" db="EMBL/GenBank/DDBJ databases">
        <title>Highly variable Streptococcus oralis are common among viridans streptococci isolated from primates.</title>
        <authorList>
            <person name="Denapaite D."/>
            <person name="Rieger M."/>
            <person name="Koendgen S."/>
            <person name="Brueckner R."/>
            <person name="Ochigava I."/>
            <person name="Kappeler P."/>
            <person name="Maetz-Rensing K."/>
            <person name="Leendertz F."/>
            <person name="Hakenbeck R."/>
        </authorList>
    </citation>
    <scope>NUCLEOTIDE SEQUENCE [LARGE SCALE GENOMIC DNA]</scope>
    <source>
        <strain evidence="1 2">DD03</strain>
    </source>
</reference>
<sequence>MAQVEIKGDDILLRALQTAANMKAHKAAVQKHGADLQKKAQSNAVFTRGYATGATKRSIKLEITDGGFAAKVTAGTDYSGYLEKGTRFMDAQPFMKPAFDVVQPKFINDLRRAGIAK</sequence>
<dbReference type="NCBIfam" id="TIGR01725">
    <property type="entry name" value="phge_HK97_gp10"/>
    <property type="match status" value="1"/>
</dbReference>
<dbReference type="AlphaFoldDB" id="A0A139R3H9"/>
<accession>A0A139R3H9</accession>
<comment type="caution">
    <text evidence="1">The sequence shown here is derived from an EMBL/GenBank/DDBJ whole genome shotgun (WGS) entry which is preliminary data.</text>
</comment>